<dbReference type="Gene3D" id="2.40.50.100">
    <property type="match status" value="1"/>
</dbReference>
<evidence type="ECO:0000259" key="3">
    <source>
        <dbReference type="Pfam" id="PF25917"/>
    </source>
</evidence>
<comment type="similarity">
    <text evidence="1">Belongs to the membrane fusion protein (MFP) (TC 8.A.1) family.</text>
</comment>
<dbReference type="Proteomes" id="UP000007364">
    <property type="component" value="Unassembled WGS sequence"/>
</dbReference>
<keyword evidence="6" id="KW-1185">Reference proteome</keyword>
<dbReference type="GO" id="GO:0005886">
    <property type="term" value="C:plasma membrane"/>
    <property type="evidence" value="ECO:0007669"/>
    <property type="project" value="TreeGrafter"/>
</dbReference>
<organism evidence="5 6">
    <name type="scientific">Galbibacter marinus</name>
    <dbReference type="NCBI Taxonomy" id="555500"/>
    <lineage>
        <taxon>Bacteria</taxon>
        <taxon>Pseudomonadati</taxon>
        <taxon>Bacteroidota</taxon>
        <taxon>Flavobacteriia</taxon>
        <taxon>Flavobacteriales</taxon>
        <taxon>Flavobacteriaceae</taxon>
        <taxon>Galbibacter</taxon>
    </lineage>
</organism>
<dbReference type="InterPro" id="IPR058624">
    <property type="entry name" value="MdtA-like_HH"/>
</dbReference>
<dbReference type="NCBIfam" id="TIGR01730">
    <property type="entry name" value="RND_mfp"/>
    <property type="match status" value="1"/>
</dbReference>
<evidence type="ECO:0000259" key="2">
    <source>
        <dbReference type="Pfam" id="PF25876"/>
    </source>
</evidence>
<dbReference type="InterPro" id="IPR058626">
    <property type="entry name" value="MdtA-like_b-barrel"/>
</dbReference>
<feature type="domain" description="Multidrug resistance protein MdtA-like alpha-helical hairpin" evidence="2">
    <location>
        <begin position="104"/>
        <end position="173"/>
    </location>
</feature>
<evidence type="ECO:0000313" key="5">
    <source>
        <dbReference type="EMBL" id="EKF54262.1"/>
    </source>
</evidence>
<dbReference type="Pfam" id="PF25944">
    <property type="entry name" value="Beta-barrel_RND"/>
    <property type="match status" value="1"/>
</dbReference>
<dbReference type="SUPFAM" id="SSF111369">
    <property type="entry name" value="HlyD-like secretion proteins"/>
    <property type="match status" value="1"/>
</dbReference>
<dbReference type="Gene3D" id="1.10.287.470">
    <property type="entry name" value="Helix hairpin bin"/>
    <property type="match status" value="1"/>
</dbReference>
<evidence type="ECO:0000313" key="6">
    <source>
        <dbReference type="Proteomes" id="UP000007364"/>
    </source>
</evidence>
<dbReference type="PANTHER" id="PTHR30158:SF23">
    <property type="entry name" value="MULTIDRUG RESISTANCE PROTEIN MEXA"/>
    <property type="match status" value="1"/>
</dbReference>
<name>K2QHS6_9FLAO</name>
<protein>
    <submittedName>
        <fullName evidence="5">RND family efflux transporter MFP subunit</fullName>
    </submittedName>
</protein>
<accession>K2QHS6</accession>
<dbReference type="EMBL" id="AMSG01000026">
    <property type="protein sequence ID" value="EKF54262.1"/>
    <property type="molecule type" value="Genomic_DNA"/>
</dbReference>
<dbReference type="Gene3D" id="2.40.30.170">
    <property type="match status" value="1"/>
</dbReference>
<feature type="domain" description="Multidrug resistance protein MdtA-like barrel-sandwich hybrid" evidence="3">
    <location>
        <begin position="65"/>
        <end position="204"/>
    </location>
</feature>
<dbReference type="PATRIC" id="fig|555500.3.peg.2729"/>
<dbReference type="InterPro" id="IPR006143">
    <property type="entry name" value="RND_pump_MFP"/>
</dbReference>
<dbReference type="eggNOG" id="COG0845">
    <property type="taxonomic scope" value="Bacteria"/>
</dbReference>
<gene>
    <name evidence="5" type="ORF">I215_13243</name>
</gene>
<dbReference type="InterPro" id="IPR058625">
    <property type="entry name" value="MdtA-like_BSH"/>
</dbReference>
<reference evidence="5 6" key="1">
    <citation type="journal article" date="2012" name="J. Bacteriol.">
        <title>Genome Sequence of Galbibacter marinum Type Strain ck-I2-15.</title>
        <authorList>
            <person name="Lai Q."/>
            <person name="Li C."/>
            <person name="Shao Z."/>
        </authorList>
    </citation>
    <scope>NUCLEOTIDE SEQUENCE [LARGE SCALE GENOMIC DNA]</scope>
    <source>
        <strain evidence="6">ck-I2-15</strain>
    </source>
</reference>
<dbReference type="GO" id="GO:0046677">
    <property type="term" value="P:response to antibiotic"/>
    <property type="evidence" value="ECO:0007669"/>
    <property type="project" value="TreeGrafter"/>
</dbReference>
<comment type="caution">
    <text evidence="5">The sequence shown here is derived from an EMBL/GenBank/DDBJ whole genome shotgun (WGS) entry which is preliminary data.</text>
</comment>
<evidence type="ECO:0000259" key="4">
    <source>
        <dbReference type="Pfam" id="PF25944"/>
    </source>
</evidence>
<dbReference type="GO" id="GO:0030313">
    <property type="term" value="C:cell envelope"/>
    <property type="evidence" value="ECO:0007669"/>
    <property type="project" value="UniProtKB-SubCell"/>
</dbReference>
<dbReference type="AlphaFoldDB" id="K2QHS6"/>
<proteinExistence type="inferred from homology"/>
<dbReference type="OrthoDB" id="9801814at2"/>
<dbReference type="STRING" id="555500.I215_13243"/>
<dbReference type="PROSITE" id="PS51257">
    <property type="entry name" value="PROKAR_LIPOPROTEIN"/>
    <property type="match status" value="1"/>
</dbReference>
<dbReference type="Gene3D" id="2.40.420.20">
    <property type="match status" value="1"/>
</dbReference>
<dbReference type="GO" id="GO:0022857">
    <property type="term" value="F:transmembrane transporter activity"/>
    <property type="evidence" value="ECO:0007669"/>
    <property type="project" value="InterPro"/>
</dbReference>
<dbReference type="Pfam" id="PF25917">
    <property type="entry name" value="BSH_RND"/>
    <property type="match status" value="1"/>
</dbReference>
<dbReference type="Pfam" id="PF25876">
    <property type="entry name" value="HH_MFP_RND"/>
    <property type="match status" value="1"/>
</dbReference>
<sequence length="404" mass="44784">MKKFSQGNVISLGVLSTVLLVLISCSSKKDDKNMNELALPVFEVDTTTVILDNDFLGTVEGKYDVEIRPQVEGVLQQAYVDEGDHVEKGDKLFKIDPSQYQEDLNSALAEENVEQANLINAQTEVDRLRPLVENEVMAPVRLQKEQSNYKVAEANLKQASAAVSNAKIILGYTTITAPVSGYIGRIKKRLGNLVKPSDDEPITVLTGVQEIYVYFSVNESDFSKLRKTDPTVRDTVSKEKRKEIGQRVSLILPDGTEYSEDGFIDATSGQVNRKTGTVTIRATFPNENAVLRSGNTVTLVRHDLKKGRILIPQKATFELQAKKFVIKLTPEGYTVRQLIEIESEAPNNQYIVSSGLRKGDRILVGGMEKVSDSTKIKPLPYLPDTLVAPTNNSLKLIDSMNHQD</sequence>
<dbReference type="PANTHER" id="PTHR30158">
    <property type="entry name" value="ACRA/E-RELATED COMPONENT OF DRUG EFFLUX TRANSPORTER"/>
    <property type="match status" value="1"/>
</dbReference>
<dbReference type="RefSeq" id="WP_008992487.1">
    <property type="nucleotide sequence ID" value="NZ_AMSG01000026.1"/>
</dbReference>
<evidence type="ECO:0000256" key="1">
    <source>
        <dbReference type="ARBA" id="ARBA00009477"/>
    </source>
</evidence>
<feature type="domain" description="Multidrug resistance protein MdtA-like beta-barrel" evidence="4">
    <location>
        <begin position="211"/>
        <end position="298"/>
    </location>
</feature>